<gene>
    <name evidence="1" type="ORF">IPI13_09625</name>
</gene>
<sequence length="412" mass="41150">MTASPLRSRFGRWLVPAAAVVLVAGVSLAGSRMASADSDLAPRTAAELLADLQRARLDHLSGTVVQTADLGLPSLPGVSGMSGSVGAGASELTSIISGSHTWKVWYGGENQQRLALVGTLGESDIIHNGSDVWIWSSKAQTATHLVIDPAKAAAAKSEAGKTGGPLMTAGPTGTGLPPTPEDAAKAALAAIDPTTRAEVGPAVVVAGRTAYELVLTPKDSTTLVAQVRLAVDGERHLPLRVQVFSTKQSTPAIEVGFTSIDFSAPEARQFEFTPPPGTTVTEGMPEGLGDKALGDKALGDKAAGMPTEPGAGAAAAKAAAPRAVGTGWSRVVVATMPATTDAAPGGGTAADGGLGQLQSLLGALPQVSGAWGSGRVLEGTLFSLVLADDGRVALGAVAPDALYAALAAPAAG</sequence>
<reference evidence="1 2" key="1">
    <citation type="submission" date="2020-10" db="EMBL/GenBank/DDBJ databases">
        <title>Connecting structure to function with the recovery of over 1000 high-quality activated sludge metagenome-assembled genomes encoding full-length rRNA genes using long-read sequencing.</title>
        <authorList>
            <person name="Singleton C.M."/>
            <person name="Petriglieri F."/>
            <person name="Kristensen J.M."/>
            <person name="Kirkegaard R.H."/>
            <person name="Michaelsen T.Y."/>
            <person name="Andersen M.H."/>
            <person name="Karst S.M."/>
            <person name="Dueholm M.S."/>
            <person name="Nielsen P.H."/>
            <person name="Albertsen M."/>
        </authorList>
    </citation>
    <scope>NUCLEOTIDE SEQUENCE [LARGE SCALE GENOMIC DNA]</scope>
    <source>
        <strain evidence="1">Ega_18-Q3-R5-49_MAXAC.001</strain>
    </source>
</reference>
<dbReference type="AlphaFoldDB" id="A0A935MHN4"/>
<dbReference type="PANTHER" id="PTHR37507">
    <property type="entry name" value="SPORULATION PROTEIN YDCC"/>
    <property type="match status" value="1"/>
</dbReference>
<proteinExistence type="predicted"/>
<protein>
    <recommendedName>
        <fullName evidence="3">DUF2092 domain-containing protein</fullName>
    </recommendedName>
</protein>
<dbReference type="InterPro" id="IPR052944">
    <property type="entry name" value="Sporulation_related"/>
</dbReference>
<evidence type="ECO:0008006" key="3">
    <source>
        <dbReference type="Google" id="ProtNLM"/>
    </source>
</evidence>
<evidence type="ECO:0000313" key="2">
    <source>
        <dbReference type="Proteomes" id="UP000726105"/>
    </source>
</evidence>
<dbReference type="Gene3D" id="2.50.20.10">
    <property type="entry name" value="Lipoprotein localisation LolA/LolB/LppX"/>
    <property type="match status" value="1"/>
</dbReference>
<dbReference type="Proteomes" id="UP000726105">
    <property type="component" value="Unassembled WGS sequence"/>
</dbReference>
<comment type="caution">
    <text evidence="1">The sequence shown here is derived from an EMBL/GenBank/DDBJ whole genome shotgun (WGS) entry which is preliminary data.</text>
</comment>
<organism evidence="1 2">
    <name type="scientific">Candidatus Phosphoribacter hodrii</name>
    <dbReference type="NCBI Taxonomy" id="2953743"/>
    <lineage>
        <taxon>Bacteria</taxon>
        <taxon>Bacillati</taxon>
        <taxon>Actinomycetota</taxon>
        <taxon>Actinomycetes</taxon>
        <taxon>Micrococcales</taxon>
        <taxon>Dermatophilaceae</taxon>
        <taxon>Candidatus Phosphoribacter</taxon>
    </lineage>
</organism>
<name>A0A935MHN4_9MICO</name>
<dbReference type="InterPro" id="IPR029046">
    <property type="entry name" value="LolA/LolB/LppX"/>
</dbReference>
<accession>A0A935MHN4</accession>
<dbReference type="PANTHER" id="PTHR37507:SF2">
    <property type="entry name" value="SPORULATION PROTEIN YDCC"/>
    <property type="match status" value="1"/>
</dbReference>
<dbReference type="EMBL" id="JADJIB010000003">
    <property type="protein sequence ID" value="MBK7273402.1"/>
    <property type="molecule type" value="Genomic_DNA"/>
</dbReference>
<evidence type="ECO:0000313" key="1">
    <source>
        <dbReference type="EMBL" id="MBK7273402.1"/>
    </source>
</evidence>
<dbReference type="SUPFAM" id="SSF89392">
    <property type="entry name" value="Prokaryotic lipoproteins and lipoprotein localization factors"/>
    <property type="match status" value="1"/>
</dbReference>